<reference evidence="2" key="1">
    <citation type="submission" date="2019-03" db="EMBL/GenBank/DDBJ databases">
        <title>Long read genome sequence of the mycoparasitic Pythium oligandrum ATCC 38472 isolated from sugarbeet rhizosphere.</title>
        <authorList>
            <person name="Gaulin E."/>
        </authorList>
    </citation>
    <scope>NUCLEOTIDE SEQUENCE</scope>
    <source>
        <strain evidence="2">ATCC 38472_TT</strain>
    </source>
</reference>
<evidence type="ECO:0000256" key="1">
    <source>
        <dbReference type="SAM" id="Phobius"/>
    </source>
</evidence>
<feature type="transmembrane region" description="Helical" evidence="1">
    <location>
        <begin position="73"/>
        <end position="94"/>
    </location>
</feature>
<evidence type="ECO:0000313" key="3">
    <source>
        <dbReference type="Proteomes" id="UP000794436"/>
    </source>
</evidence>
<keyword evidence="1" id="KW-0812">Transmembrane</keyword>
<organism evidence="2 3">
    <name type="scientific">Pythium oligandrum</name>
    <name type="common">Mycoparasitic fungus</name>
    <dbReference type="NCBI Taxonomy" id="41045"/>
    <lineage>
        <taxon>Eukaryota</taxon>
        <taxon>Sar</taxon>
        <taxon>Stramenopiles</taxon>
        <taxon>Oomycota</taxon>
        <taxon>Peronosporomycetes</taxon>
        <taxon>Pythiales</taxon>
        <taxon>Pythiaceae</taxon>
        <taxon>Pythium</taxon>
    </lineage>
</organism>
<dbReference type="Proteomes" id="UP000794436">
    <property type="component" value="Unassembled WGS sequence"/>
</dbReference>
<proteinExistence type="predicted"/>
<comment type="caution">
    <text evidence="2">The sequence shown here is derived from an EMBL/GenBank/DDBJ whole genome shotgun (WGS) entry which is preliminary data.</text>
</comment>
<dbReference type="EMBL" id="SPLM01000073">
    <property type="protein sequence ID" value="TMW62561.1"/>
    <property type="molecule type" value="Genomic_DNA"/>
</dbReference>
<sequence length="283" mass="31155">MESSRPQREILLGAAAGLLCLGLAPFFIQPGTFQFMAHGFDESIMTLGLTFAGLSLATGTLSSIDLPRTVLRWSLLVLSSAFLLAVSISCFRVYSELTTPDLASLVSKGDAATNGELVLEGRVNHLFCIESLRNVCQHHTIAQAKTVYTSVHWPPSSDNVVVKEACARGYDPLDTKSQSEGCRMCQQPPFKDGSDLDVVVKRIKLSRTAMQWCGAYNRAQRPLLDAPYRQHRAEIRRNLEVQAAKREASMCLTLVFIVFSLPAIVAMIWWLCSVPYGASIKSL</sequence>
<keyword evidence="1" id="KW-1133">Transmembrane helix</keyword>
<feature type="transmembrane region" description="Helical" evidence="1">
    <location>
        <begin position="44"/>
        <end position="61"/>
    </location>
</feature>
<gene>
    <name evidence="2" type="ORF">Poli38472_005179</name>
</gene>
<keyword evidence="3" id="KW-1185">Reference proteome</keyword>
<keyword evidence="1" id="KW-0472">Membrane</keyword>
<dbReference type="AlphaFoldDB" id="A0A8K1CGV3"/>
<protein>
    <submittedName>
        <fullName evidence="2">Uncharacterized protein</fullName>
    </submittedName>
</protein>
<feature type="transmembrane region" description="Helical" evidence="1">
    <location>
        <begin position="252"/>
        <end position="272"/>
    </location>
</feature>
<accession>A0A8K1CGV3</accession>
<name>A0A8K1CGV3_PYTOL</name>
<evidence type="ECO:0000313" key="2">
    <source>
        <dbReference type="EMBL" id="TMW62561.1"/>
    </source>
</evidence>